<dbReference type="EMBL" id="UZAM01018712">
    <property type="protein sequence ID" value="VDP51591.1"/>
    <property type="molecule type" value="Genomic_DNA"/>
</dbReference>
<dbReference type="WBParaSite" id="SBAD_0001316301-mRNA-1">
    <property type="protein sequence ID" value="SBAD_0001316301-mRNA-1"/>
    <property type="gene ID" value="SBAD_0001316301"/>
</dbReference>
<reference evidence="5" key="1">
    <citation type="submission" date="2016-06" db="UniProtKB">
        <authorList>
            <consortium name="WormBaseParasite"/>
        </authorList>
    </citation>
    <scope>IDENTIFICATION</scope>
</reference>
<reference evidence="3 4" key="2">
    <citation type="submission" date="2018-11" db="EMBL/GenBank/DDBJ databases">
        <authorList>
            <consortium name="Pathogen Informatics"/>
        </authorList>
    </citation>
    <scope>NUCLEOTIDE SEQUENCE [LARGE SCALE GENOMIC DNA]</scope>
</reference>
<dbReference type="Gene3D" id="3.10.450.700">
    <property type="match status" value="1"/>
</dbReference>
<dbReference type="Pfam" id="PF04845">
    <property type="entry name" value="PurA"/>
    <property type="match status" value="1"/>
</dbReference>
<dbReference type="AlphaFoldDB" id="A0A183JA54"/>
<dbReference type="PANTHER" id="PTHR12611:SF0">
    <property type="entry name" value="PURINE-RICH BINDING PROTEIN-ALPHA, ISOFORM B"/>
    <property type="match status" value="1"/>
</dbReference>
<dbReference type="GO" id="GO:0000977">
    <property type="term" value="F:RNA polymerase II transcription regulatory region sequence-specific DNA binding"/>
    <property type="evidence" value="ECO:0007669"/>
    <property type="project" value="InterPro"/>
</dbReference>
<sequence length="150" mass="17278">MCAPDYEIRIIQLVNHRTLTELRGPRCELCSGHSPFFLLRLLNDNHLVTQTIARVIGPRSQIAIPAQGIVELRDALTELLDEYGKGKAVIILFYFDIGQNNRGVFMRISEVFSFLITVRMSLRKTGISWITKIKNMINQQMFTRKSVRKL</sequence>
<name>A0A183JA54_9BILA</name>
<dbReference type="Proteomes" id="UP000270296">
    <property type="component" value="Unassembled WGS sequence"/>
</dbReference>
<evidence type="ECO:0000313" key="4">
    <source>
        <dbReference type="Proteomes" id="UP000270296"/>
    </source>
</evidence>
<dbReference type="Gene3D" id="3.30.2450.30">
    <property type="match status" value="1"/>
</dbReference>
<evidence type="ECO:0000313" key="3">
    <source>
        <dbReference type="EMBL" id="VDP51591.1"/>
    </source>
</evidence>
<evidence type="ECO:0000256" key="1">
    <source>
        <dbReference type="ARBA" id="ARBA00009251"/>
    </source>
</evidence>
<proteinExistence type="inferred from homology"/>
<evidence type="ECO:0000256" key="2">
    <source>
        <dbReference type="ARBA" id="ARBA00023125"/>
    </source>
</evidence>
<organism evidence="5">
    <name type="scientific">Soboliphyme baturini</name>
    <dbReference type="NCBI Taxonomy" id="241478"/>
    <lineage>
        <taxon>Eukaryota</taxon>
        <taxon>Metazoa</taxon>
        <taxon>Ecdysozoa</taxon>
        <taxon>Nematoda</taxon>
        <taxon>Enoplea</taxon>
        <taxon>Dorylaimia</taxon>
        <taxon>Dioctophymatida</taxon>
        <taxon>Dioctophymatoidea</taxon>
        <taxon>Soboliphymatidae</taxon>
        <taxon>Soboliphyme</taxon>
    </lineage>
</organism>
<dbReference type="GO" id="GO:0005634">
    <property type="term" value="C:nucleus"/>
    <property type="evidence" value="ECO:0007669"/>
    <property type="project" value="TreeGrafter"/>
</dbReference>
<dbReference type="OrthoDB" id="523901at2759"/>
<keyword evidence="4" id="KW-1185">Reference proteome</keyword>
<accession>A0A183JA54</accession>
<keyword evidence="2" id="KW-0238">DNA-binding</keyword>
<dbReference type="GO" id="GO:0032422">
    <property type="term" value="F:purine-rich negative regulatory element binding"/>
    <property type="evidence" value="ECO:0007669"/>
    <property type="project" value="InterPro"/>
</dbReference>
<evidence type="ECO:0000313" key="5">
    <source>
        <dbReference type="WBParaSite" id="SBAD_0001316301-mRNA-1"/>
    </source>
</evidence>
<dbReference type="PANTHER" id="PTHR12611">
    <property type="entry name" value="PUR-TRANSCRIPTIONAL ACTIVATOR"/>
    <property type="match status" value="1"/>
</dbReference>
<gene>
    <name evidence="3" type="ORF">SBAD_LOCUS12752</name>
</gene>
<dbReference type="InterPro" id="IPR006628">
    <property type="entry name" value="PUR-bd_fam"/>
</dbReference>
<comment type="similarity">
    <text evidence="1">Belongs to the PUR DNA-binding protein family.</text>
</comment>
<protein>
    <submittedName>
        <fullName evidence="3 5">Uncharacterized protein</fullName>
    </submittedName>
</protein>
<dbReference type="GO" id="GO:0000981">
    <property type="term" value="F:DNA-binding transcription factor activity, RNA polymerase II-specific"/>
    <property type="evidence" value="ECO:0007669"/>
    <property type="project" value="TreeGrafter"/>
</dbReference>